<proteinExistence type="predicted"/>
<feature type="transmembrane region" description="Helical" evidence="1">
    <location>
        <begin position="12"/>
        <end position="33"/>
    </location>
</feature>
<name>A0ABX7NED8_9BACT</name>
<evidence type="ECO:0000313" key="2">
    <source>
        <dbReference type="EMBL" id="QSQ17150.1"/>
    </source>
</evidence>
<accession>A0ABX7NED8</accession>
<gene>
    <name evidence="2" type="ORF">JY572_14280</name>
</gene>
<feature type="transmembrane region" description="Helical" evidence="1">
    <location>
        <begin position="96"/>
        <end position="116"/>
    </location>
</feature>
<dbReference type="Proteomes" id="UP000663090">
    <property type="component" value="Chromosome"/>
</dbReference>
<organism evidence="2 3">
    <name type="scientific">Myxococcus landrumensis</name>
    <dbReference type="NCBI Taxonomy" id="2813577"/>
    <lineage>
        <taxon>Bacteria</taxon>
        <taxon>Pseudomonadati</taxon>
        <taxon>Myxococcota</taxon>
        <taxon>Myxococcia</taxon>
        <taxon>Myxococcales</taxon>
        <taxon>Cystobacterineae</taxon>
        <taxon>Myxococcaceae</taxon>
        <taxon>Myxococcus</taxon>
    </lineage>
</organism>
<protein>
    <recommendedName>
        <fullName evidence="4">Lipoprotein</fullName>
    </recommendedName>
</protein>
<feature type="transmembrane region" description="Helical" evidence="1">
    <location>
        <begin position="69"/>
        <end position="90"/>
    </location>
</feature>
<evidence type="ECO:0008006" key="4">
    <source>
        <dbReference type="Google" id="ProtNLM"/>
    </source>
</evidence>
<sequence length="132" mass="14064">MTGGPVDGNTRMIRVCTRWVGLVCALGALPAFADGGLNGLVTIFELGTFGVLLFIGLICALLTRSTGVGLMLCFVQAALVFIAFNCWRFFTQDPSGSMVSNVGIFGMVGFAALGWYRFITKRTPAPEQGSSR</sequence>
<evidence type="ECO:0000256" key="1">
    <source>
        <dbReference type="SAM" id="Phobius"/>
    </source>
</evidence>
<reference evidence="2 3" key="1">
    <citation type="submission" date="2021-02" db="EMBL/GenBank/DDBJ databases">
        <title>De Novo genome assembly of isolated myxobacteria.</title>
        <authorList>
            <person name="Stevens D.C."/>
        </authorList>
    </citation>
    <scope>NUCLEOTIDE SEQUENCE [LARGE SCALE GENOMIC DNA]</scope>
    <source>
        <strain evidence="2 3">SCHIC003</strain>
    </source>
</reference>
<keyword evidence="3" id="KW-1185">Reference proteome</keyword>
<keyword evidence="1" id="KW-0812">Transmembrane</keyword>
<keyword evidence="1" id="KW-0472">Membrane</keyword>
<feature type="transmembrane region" description="Helical" evidence="1">
    <location>
        <begin position="39"/>
        <end position="62"/>
    </location>
</feature>
<dbReference type="RefSeq" id="WP_206718785.1">
    <property type="nucleotide sequence ID" value="NZ_CP071091.1"/>
</dbReference>
<keyword evidence="1" id="KW-1133">Transmembrane helix</keyword>
<dbReference type="EMBL" id="CP071091">
    <property type="protein sequence ID" value="QSQ17150.1"/>
    <property type="molecule type" value="Genomic_DNA"/>
</dbReference>
<evidence type="ECO:0000313" key="3">
    <source>
        <dbReference type="Proteomes" id="UP000663090"/>
    </source>
</evidence>